<keyword evidence="2" id="KW-1185">Reference proteome</keyword>
<dbReference type="Proteomes" id="UP001153328">
    <property type="component" value="Unassembled WGS sequence"/>
</dbReference>
<protein>
    <submittedName>
        <fullName evidence="1">Uncharacterized protein</fullName>
    </submittedName>
</protein>
<evidence type="ECO:0000313" key="2">
    <source>
        <dbReference type="Proteomes" id="UP001153328"/>
    </source>
</evidence>
<sequence>MLWSQSRSHLFPTFETFLHCATSALAGAAHPGEQTLRASAGDRSMFIVSTPLQAGRQWTSLPRCSTGTTSGQR</sequence>
<dbReference type="AlphaFoldDB" id="A0A9W4MD61"/>
<comment type="caution">
    <text evidence="1">The sequence shown here is derived from an EMBL/GenBank/DDBJ whole genome shotgun (WGS) entry which is preliminary data.</text>
</comment>
<evidence type="ECO:0000313" key="1">
    <source>
        <dbReference type="EMBL" id="CAG7650397.1"/>
    </source>
</evidence>
<gene>
    <name evidence="1" type="ORF">SBRY_50348</name>
</gene>
<proteinExistence type="predicted"/>
<name>A0A9W4MD61_9ACTN</name>
<dbReference type="EMBL" id="CAJVAX010000019">
    <property type="protein sequence ID" value="CAG7650397.1"/>
    <property type="molecule type" value="Genomic_DNA"/>
</dbReference>
<organism evidence="1 2">
    <name type="scientific">Actinacidiphila bryophytorum</name>
    <dbReference type="NCBI Taxonomy" id="1436133"/>
    <lineage>
        <taxon>Bacteria</taxon>
        <taxon>Bacillati</taxon>
        <taxon>Actinomycetota</taxon>
        <taxon>Actinomycetes</taxon>
        <taxon>Kitasatosporales</taxon>
        <taxon>Streptomycetaceae</taxon>
        <taxon>Actinacidiphila</taxon>
    </lineage>
</organism>
<accession>A0A9W4MD61</accession>
<reference evidence="1" key="1">
    <citation type="submission" date="2021-06" db="EMBL/GenBank/DDBJ databases">
        <authorList>
            <person name="Arsene-Ploetze F."/>
        </authorList>
    </citation>
    <scope>NUCLEOTIDE SEQUENCE</scope>
    <source>
        <strain evidence="1">SBRY1</strain>
    </source>
</reference>